<reference evidence="2 3" key="1">
    <citation type="submission" date="2019-02" db="EMBL/GenBank/DDBJ databases">
        <title>Deep-cultivation of Planctomycetes and their phenomic and genomic characterization uncovers novel biology.</title>
        <authorList>
            <person name="Wiegand S."/>
            <person name="Jogler M."/>
            <person name="Boedeker C."/>
            <person name="Pinto D."/>
            <person name="Vollmers J."/>
            <person name="Rivas-Marin E."/>
            <person name="Kohn T."/>
            <person name="Peeters S.H."/>
            <person name="Heuer A."/>
            <person name="Rast P."/>
            <person name="Oberbeckmann S."/>
            <person name="Bunk B."/>
            <person name="Jeske O."/>
            <person name="Meyerdierks A."/>
            <person name="Storesund J.E."/>
            <person name="Kallscheuer N."/>
            <person name="Luecker S."/>
            <person name="Lage O.M."/>
            <person name="Pohl T."/>
            <person name="Merkel B.J."/>
            <person name="Hornburger P."/>
            <person name="Mueller R.-W."/>
            <person name="Bruemmer F."/>
            <person name="Labrenz M."/>
            <person name="Spormann A.M."/>
            <person name="Op den Camp H."/>
            <person name="Overmann J."/>
            <person name="Amann R."/>
            <person name="Jetten M.S.M."/>
            <person name="Mascher T."/>
            <person name="Medema M.H."/>
            <person name="Devos D.P."/>
            <person name="Kaster A.-K."/>
            <person name="Ovreas L."/>
            <person name="Rohde M."/>
            <person name="Galperin M.Y."/>
            <person name="Jogler C."/>
        </authorList>
    </citation>
    <scope>NUCLEOTIDE SEQUENCE [LARGE SCALE GENOMIC DNA]</scope>
    <source>
        <strain evidence="2 3">Pan216</strain>
    </source>
</reference>
<dbReference type="AlphaFoldDB" id="A0A518B1U5"/>
<evidence type="ECO:0000256" key="1">
    <source>
        <dbReference type="SAM" id="Phobius"/>
    </source>
</evidence>
<evidence type="ECO:0000313" key="3">
    <source>
        <dbReference type="Proteomes" id="UP000317093"/>
    </source>
</evidence>
<organism evidence="2 3">
    <name type="scientific">Kolteria novifilia</name>
    <dbReference type="NCBI Taxonomy" id="2527975"/>
    <lineage>
        <taxon>Bacteria</taxon>
        <taxon>Pseudomonadati</taxon>
        <taxon>Planctomycetota</taxon>
        <taxon>Planctomycetia</taxon>
        <taxon>Kolteriales</taxon>
        <taxon>Kolteriaceae</taxon>
        <taxon>Kolteria</taxon>
    </lineage>
</organism>
<dbReference type="Proteomes" id="UP000317093">
    <property type="component" value="Chromosome"/>
</dbReference>
<feature type="transmembrane region" description="Helical" evidence="1">
    <location>
        <begin position="12"/>
        <end position="33"/>
    </location>
</feature>
<keyword evidence="1" id="KW-0472">Membrane</keyword>
<feature type="transmembrane region" description="Helical" evidence="1">
    <location>
        <begin position="354"/>
        <end position="379"/>
    </location>
</feature>
<dbReference type="EMBL" id="CP036279">
    <property type="protein sequence ID" value="QDU60950.1"/>
    <property type="molecule type" value="Genomic_DNA"/>
</dbReference>
<keyword evidence="1" id="KW-0812">Transmembrane</keyword>
<feature type="transmembrane region" description="Helical" evidence="1">
    <location>
        <begin position="434"/>
        <end position="453"/>
    </location>
</feature>
<feature type="transmembrane region" description="Helical" evidence="1">
    <location>
        <begin position="400"/>
        <end position="419"/>
    </location>
</feature>
<accession>A0A518B1U5</accession>
<proteinExistence type="predicted"/>
<sequence>MPEIRGLGVRLVSALTLAVGVAIVWGFVVSWPLQMVTTALRGSGGARQLQVTGRGEPLVATWNGNNSWGGYTYEDLEGNSVDVPADQAWLSSGPLRLGVPPSHLPTWMTPVSWRNRIRGFNTTSRHPQYWYFICGDEPHPKAYFVGYERLSSQRIGFLGAYGERGEPIPAGQRFSIKGDLSHLNQLVVSPQQIQNATQPYYGSVVAGPDSIPNASVFFVTTDDSLMVVDLDRKTIKRVLEETPIRSMVMLNRSTSSAVEPMSRLLVRTNDTILEFDRDLTNPRRWGIPRELRDRPLTWIPISAEESFVTQQLPIDNSTGVEINMLYWVDPTGRIKRDRTLALRRMGPDPLTGQAWVGASLVVPCPLLIDLSILVLMPLLSYGGTEVVTYQQGLAKSLAELWPAILVVHGLGLLLAWWTLRRTARYGFGQSERSIWTVLVALGGLPFWVSFLICRHWPVLERCPQCGEETPRDRKGCVHCESELAPPKLVGTEVFA</sequence>
<dbReference type="KEGG" id="knv:Pan216_18030"/>
<name>A0A518B1U5_9BACT</name>
<gene>
    <name evidence="2" type="ORF">Pan216_18030</name>
</gene>
<protein>
    <submittedName>
        <fullName evidence="2">Uncharacterized protein</fullName>
    </submittedName>
</protein>
<evidence type="ECO:0000313" key="2">
    <source>
        <dbReference type="EMBL" id="QDU60950.1"/>
    </source>
</evidence>
<dbReference type="RefSeq" id="WP_145257572.1">
    <property type="nucleotide sequence ID" value="NZ_CP036279.1"/>
</dbReference>
<keyword evidence="3" id="KW-1185">Reference proteome</keyword>
<keyword evidence="1" id="KW-1133">Transmembrane helix</keyword>